<dbReference type="EMBL" id="RHFK02000017">
    <property type="protein sequence ID" value="TWW62215.1"/>
    <property type="molecule type" value="Genomic_DNA"/>
</dbReference>
<feature type="region of interest" description="Disordered" evidence="1">
    <location>
        <begin position="57"/>
        <end position="83"/>
    </location>
</feature>
<reference evidence="2 3" key="1">
    <citation type="submission" date="2019-04" db="EMBL/GenBank/DDBJ databases">
        <title>Chromosome genome assembly for Takifugu flavidus.</title>
        <authorList>
            <person name="Xiao S."/>
        </authorList>
    </citation>
    <scope>NUCLEOTIDE SEQUENCE [LARGE SCALE GENOMIC DNA]</scope>
    <source>
        <strain evidence="2">HTHZ2018</strain>
        <tissue evidence="2">Muscle</tissue>
    </source>
</reference>
<evidence type="ECO:0000256" key="1">
    <source>
        <dbReference type="SAM" id="MobiDB-lite"/>
    </source>
</evidence>
<evidence type="ECO:0000313" key="2">
    <source>
        <dbReference type="EMBL" id="TWW62215.1"/>
    </source>
</evidence>
<dbReference type="AlphaFoldDB" id="A0A5C6N524"/>
<organism evidence="2 3">
    <name type="scientific">Takifugu flavidus</name>
    <name type="common">sansaifugu</name>
    <dbReference type="NCBI Taxonomy" id="433684"/>
    <lineage>
        <taxon>Eukaryota</taxon>
        <taxon>Metazoa</taxon>
        <taxon>Chordata</taxon>
        <taxon>Craniata</taxon>
        <taxon>Vertebrata</taxon>
        <taxon>Euteleostomi</taxon>
        <taxon>Actinopterygii</taxon>
        <taxon>Neopterygii</taxon>
        <taxon>Teleostei</taxon>
        <taxon>Neoteleostei</taxon>
        <taxon>Acanthomorphata</taxon>
        <taxon>Eupercaria</taxon>
        <taxon>Tetraodontiformes</taxon>
        <taxon>Tetradontoidea</taxon>
        <taxon>Tetraodontidae</taxon>
        <taxon>Takifugu</taxon>
    </lineage>
</organism>
<evidence type="ECO:0000313" key="3">
    <source>
        <dbReference type="Proteomes" id="UP000324091"/>
    </source>
</evidence>
<comment type="caution">
    <text evidence="2">The sequence shown here is derived from an EMBL/GenBank/DDBJ whole genome shotgun (WGS) entry which is preliminary data.</text>
</comment>
<sequence length="173" mass="18858">MPSDLYGFQAQIKMQSRGSAVSQLMQARHQHHIRTKTISFATTTCGLMVFKNVGSTKTDKDPYSSHTTQSLDESLPPKGVPHSGSKLIHHAPNTAVTQQQAATRDCAQTVMLLSRNPLSGCSPALTGMLLAADAENVLFSRLQRKIRGYSQPRLFRGFCGRMGSPATKASRLN</sequence>
<name>A0A5C6N524_9TELE</name>
<accession>A0A5C6N524</accession>
<protein>
    <submittedName>
        <fullName evidence="2">Uncharacterized protein</fullName>
    </submittedName>
</protein>
<dbReference type="Proteomes" id="UP000324091">
    <property type="component" value="Chromosome 4"/>
</dbReference>
<keyword evidence="3" id="KW-1185">Reference proteome</keyword>
<proteinExistence type="predicted"/>
<gene>
    <name evidence="2" type="ORF">D4764_04G0008620</name>
</gene>